<protein>
    <submittedName>
        <fullName evidence="1">Uncharacterized protein</fullName>
    </submittedName>
</protein>
<dbReference type="AlphaFoldDB" id="A0A6A6LH20"/>
<comment type="caution">
    <text evidence="1">The sequence shown here is derived from an EMBL/GenBank/DDBJ whole genome shotgun (WGS) entry which is preliminary data.</text>
</comment>
<proteinExistence type="predicted"/>
<dbReference type="Proteomes" id="UP000467840">
    <property type="component" value="Chromosome 4"/>
</dbReference>
<accession>A0A6A6LH20</accession>
<evidence type="ECO:0000313" key="2">
    <source>
        <dbReference type="Proteomes" id="UP000467840"/>
    </source>
</evidence>
<organism evidence="1 2">
    <name type="scientific">Hevea brasiliensis</name>
    <name type="common">Para rubber tree</name>
    <name type="synonym">Siphonia brasiliensis</name>
    <dbReference type="NCBI Taxonomy" id="3981"/>
    <lineage>
        <taxon>Eukaryota</taxon>
        <taxon>Viridiplantae</taxon>
        <taxon>Streptophyta</taxon>
        <taxon>Embryophyta</taxon>
        <taxon>Tracheophyta</taxon>
        <taxon>Spermatophyta</taxon>
        <taxon>Magnoliopsida</taxon>
        <taxon>eudicotyledons</taxon>
        <taxon>Gunneridae</taxon>
        <taxon>Pentapetalae</taxon>
        <taxon>rosids</taxon>
        <taxon>fabids</taxon>
        <taxon>Malpighiales</taxon>
        <taxon>Euphorbiaceae</taxon>
        <taxon>Crotonoideae</taxon>
        <taxon>Micrandreae</taxon>
        <taxon>Hevea</taxon>
    </lineage>
</organism>
<name>A0A6A6LH20_HEVBR</name>
<reference evidence="1 2" key="1">
    <citation type="journal article" date="2020" name="Mol. Plant">
        <title>The Chromosome-Based Rubber Tree Genome Provides New Insights into Spurge Genome Evolution and Rubber Biosynthesis.</title>
        <authorList>
            <person name="Liu J."/>
            <person name="Shi C."/>
            <person name="Shi C.C."/>
            <person name="Li W."/>
            <person name="Zhang Q.J."/>
            <person name="Zhang Y."/>
            <person name="Li K."/>
            <person name="Lu H.F."/>
            <person name="Shi C."/>
            <person name="Zhu S.T."/>
            <person name="Xiao Z.Y."/>
            <person name="Nan H."/>
            <person name="Yue Y."/>
            <person name="Zhu X.G."/>
            <person name="Wu Y."/>
            <person name="Hong X.N."/>
            <person name="Fan G.Y."/>
            <person name="Tong Y."/>
            <person name="Zhang D."/>
            <person name="Mao C.L."/>
            <person name="Liu Y.L."/>
            <person name="Hao S.J."/>
            <person name="Liu W.Q."/>
            <person name="Lv M.Q."/>
            <person name="Zhang H.B."/>
            <person name="Liu Y."/>
            <person name="Hu-Tang G.R."/>
            <person name="Wang J.P."/>
            <person name="Wang J.H."/>
            <person name="Sun Y.H."/>
            <person name="Ni S.B."/>
            <person name="Chen W.B."/>
            <person name="Zhang X.C."/>
            <person name="Jiao Y.N."/>
            <person name="Eichler E.E."/>
            <person name="Li G.H."/>
            <person name="Liu X."/>
            <person name="Gao L.Z."/>
        </authorList>
    </citation>
    <scope>NUCLEOTIDE SEQUENCE [LARGE SCALE GENOMIC DNA]</scope>
    <source>
        <strain evidence="2">cv. GT1</strain>
        <tissue evidence="1">Leaf</tissue>
    </source>
</reference>
<evidence type="ECO:0000313" key="1">
    <source>
        <dbReference type="EMBL" id="KAF2300750.1"/>
    </source>
</evidence>
<dbReference type="EMBL" id="JAAGAX010000010">
    <property type="protein sequence ID" value="KAF2300750.1"/>
    <property type="molecule type" value="Genomic_DNA"/>
</dbReference>
<gene>
    <name evidence="1" type="ORF">GH714_015493</name>
</gene>
<sequence length="79" mass="9181">MGRRRTLVVTRARVYRKHDSEDLSRESFVVSCSSLPPVDTDNDDEESKLELERFKSIEVANTNDDKGSKLELENFKDFE</sequence>
<keyword evidence="2" id="KW-1185">Reference proteome</keyword>